<proteinExistence type="predicted"/>
<comment type="caution">
    <text evidence="4">The sequence shown here is derived from an EMBL/GenBank/DDBJ whole genome shotgun (WGS) entry which is preliminary data.</text>
</comment>
<keyword evidence="1" id="KW-0472">Membrane</keyword>
<dbReference type="NCBIfam" id="TIGR00996">
    <property type="entry name" value="Mtu_fam_mce"/>
    <property type="match status" value="1"/>
</dbReference>
<dbReference type="OrthoDB" id="3460188at2"/>
<evidence type="ECO:0000259" key="3">
    <source>
        <dbReference type="Pfam" id="PF11887"/>
    </source>
</evidence>
<evidence type="ECO:0000256" key="1">
    <source>
        <dbReference type="SAM" id="Phobius"/>
    </source>
</evidence>
<protein>
    <submittedName>
        <fullName evidence="4">Virulence factor Mce family protein</fullName>
    </submittedName>
</protein>
<dbReference type="OMA" id="VMIEANT"/>
<reference evidence="4 5" key="1">
    <citation type="journal article" date="2016" name="Genome Announc.">
        <title>Draft Genome Sequences of Five Rapidly Growing Mycobacterium Species, M. thermoresistibile, M. fortuitum subsp. acetamidolyticum, M. canariasense, M. brisbanense, and M. novocastrense.</title>
        <authorList>
            <person name="Katahira K."/>
            <person name="Ogura Y."/>
            <person name="Gotoh Y."/>
            <person name="Hayashi T."/>
        </authorList>
    </citation>
    <scope>NUCLEOTIDE SEQUENCE [LARGE SCALE GENOMIC DNA]</scope>
    <source>
        <strain evidence="4 5">JCM6362</strain>
    </source>
</reference>
<evidence type="ECO:0000259" key="2">
    <source>
        <dbReference type="Pfam" id="PF02470"/>
    </source>
</evidence>
<feature type="domain" description="Mammalian cell entry C-terminal" evidence="3">
    <location>
        <begin position="149"/>
        <end position="360"/>
    </location>
</feature>
<organism evidence="4 5">
    <name type="scientific">Mycolicibacterium thermoresistibile</name>
    <name type="common">Mycobacterium thermoresistibile</name>
    <dbReference type="NCBI Taxonomy" id="1797"/>
    <lineage>
        <taxon>Bacteria</taxon>
        <taxon>Bacillati</taxon>
        <taxon>Actinomycetota</taxon>
        <taxon>Actinomycetes</taxon>
        <taxon>Mycobacteriales</taxon>
        <taxon>Mycobacteriaceae</taxon>
        <taxon>Mycolicibacterium</taxon>
    </lineage>
</organism>
<dbReference type="STRING" id="1797.RMCT_2419"/>
<keyword evidence="1" id="KW-1133">Transmembrane helix</keyword>
<dbReference type="GO" id="GO:0051701">
    <property type="term" value="P:biological process involved in interaction with host"/>
    <property type="evidence" value="ECO:0007669"/>
    <property type="project" value="TreeGrafter"/>
</dbReference>
<dbReference type="Pfam" id="PF02470">
    <property type="entry name" value="MlaD"/>
    <property type="match status" value="1"/>
</dbReference>
<dbReference type="PANTHER" id="PTHR33371:SF19">
    <property type="entry name" value="MCE-FAMILY PROTEIN MCE4A"/>
    <property type="match status" value="1"/>
</dbReference>
<accession>A0A100XFA7</accession>
<dbReference type="PANTHER" id="PTHR33371">
    <property type="entry name" value="INTERMEMBRANE PHOSPHOLIPID TRANSPORT SYSTEM BINDING PROTEIN MLAD-RELATED"/>
    <property type="match status" value="1"/>
</dbReference>
<keyword evidence="1" id="KW-0812">Transmembrane</keyword>
<dbReference type="InterPro" id="IPR005693">
    <property type="entry name" value="Mce"/>
</dbReference>
<evidence type="ECO:0000313" key="5">
    <source>
        <dbReference type="Proteomes" id="UP000069654"/>
    </source>
</evidence>
<dbReference type="EMBL" id="BCTB01000017">
    <property type="protein sequence ID" value="GAT15449.1"/>
    <property type="molecule type" value="Genomic_DNA"/>
</dbReference>
<sequence>MRHLGPGPMDRSETASAAVPAGVMVGGHFGARSVKRPLAGLATVAVVVLIIALAATLFRDGFTRTVPVTVISDRAGLVLNPEARVKMRGVQVGRVSEIRSRPDGSAELQLAIDPAQLPNIPDNVLVDITSTTVFGAKYVRFQPPPQPSAATLRAGQVLTGEQVTVETNTVFEQLRQILDRIDPPKVNAILSTLSRAMSGRGEVLGQTVTDLNTVLATLEPSLDNLRYEIRSAPAVLTAYADVATDMAAIADSAAAISRTIVDEQNHLDALLVGTIGFADLGQEVLNTNRRALTDVAHLLVPTTDLLNRYHEVLNCSLKGLIPLTSSPPLPVPGVYILAGLMPGRERYRYPRHLPKNNADINPEVCELLGLPELLPGEVPPFVVTDVGANPWEYGSPTITLNTDGLKQLLFGPIDGPPRNSAQIGMPG</sequence>
<dbReference type="InterPro" id="IPR052336">
    <property type="entry name" value="MlaD_Phospholipid_Transporter"/>
</dbReference>
<dbReference type="InterPro" id="IPR003399">
    <property type="entry name" value="Mce/MlaD"/>
</dbReference>
<feature type="domain" description="Mce/MlaD" evidence="2">
    <location>
        <begin position="65"/>
        <end position="144"/>
    </location>
</feature>
<name>A0A100XFA7_MYCTH</name>
<evidence type="ECO:0000313" key="4">
    <source>
        <dbReference type="EMBL" id="GAT15449.1"/>
    </source>
</evidence>
<feature type="transmembrane region" description="Helical" evidence="1">
    <location>
        <begin position="38"/>
        <end position="58"/>
    </location>
</feature>
<dbReference type="Pfam" id="PF11887">
    <property type="entry name" value="Mce4_CUP1"/>
    <property type="match status" value="1"/>
</dbReference>
<reference evidence="5" key="2">
    <citation type="submission" date="2016-02" db="EMBL/GenBank/DDBJ databases">
        <title>Draft genome sequence of five rapidly growing Mycobacterium species.</title>
        <authorList>
            <person name="Katahira K."/>
            <person name="Gotou Y."/>
            <person name="Iida K."/>
            <person name="Ogura Y."/>
            <person name="Hayashi T."/>
        </authorList>
    </citation>
    <scope>NUCLEOTIDE SEQUENCE [LARGE SCALE GENOMIC DNA]</scope>
    <source>
        <strain evidence="5">JCM6362</strain>
    </source>
</reference>
<dbReference type="RefSeq" id="WP_003927866.1">
    <property type="nucleotide sequence ID" value="NZ_BCTB01000017.1"/>
</dbReference>
<dbReference type="GO" id="GO:0005576">
    <property type="term" value="C:extracellular region"/>
    <property type="evidence" value="ECO:0007669"/>
    <property type="project" value="TreeGrafter"/>
</dbReference>
<dbReference type="Proteomes" id="UP000069654">
    <property type="component" value="Unassembled WGS sequence"/>
</dbReference>
<gene>
    <name evidence="4" type="ORF">RMCT_2419</name>
</gene>
<dbReference type="AlphaFoldDB" id="A0A100XFA7"/>
<dbReference type="InterPro" id="IPR024516">
    <property type="entry name" value="Mce_C"/>
</dbReference>